<feature type="signal peptide" evidence="7">
    <location>
        <begin position="1"/>
        <end position="17"/>
    </location>
</feature>
<evidence type="ECO:0000256" key="1">
    <source>
        <dbReference type="ARBA" id="ARBA00001231"/>
    </source>
</evidence>
<dbReference type="STRING" id="1664694.A0A0N0NPI4"/>
<dbReference type="InterPro" id="IPR025705">
    <property type="entry name" value="Beta_hexosaminidase_sua/sub"/>
</dbReference>
<feature type="domain" description="Glycoside hydrolase family 20 catalytic" evidence="8">
    <location>
        <begin position="174"/>
        <end position="509"/>
    </location>
</feature>
<evidence type="ECO:0000259" key="9">
    <source>
        <dbReference type="Pfam" id="PF02838"/>
    </source>
</evidence>
<evidence type="ECO:0000256" key="5">
    <source>
        <dbReference type="ARBA" id="ARBA00023295"/>
    </source>
</evidence>
<dbReference type="InterPro" id="IPR015883">
    <property type="entry name" value="Glyco_hydro_20_cat"/>
</dbReference>
<dbReference type="OrthoDB" id="428480at2759"/>
<dbReference type="SUPFAM" id="SSF51445">
    <property type="entry name" value="(Trans)glycosidases"/>
    <property type="match status" value="1"/>
</dbReference>
<evidence type="ECO:0000313" key="10">
    <source>
        <dbReference type="EMBL" id="KPI42579.1"/>
    </source>
</evidence>
<dbReference type="SUPFAM" id="SSF55545">
    <property type="entry name" value="beta-N-acetylhexosaminidase-like domain"/>
    <property type="match status" value="1"/>
</dbReference>
<dbReference type="AlphaFoldDB" id="A0A0N0NPI4"/>
<keyword evidence="7" id="KW-0732">Signal</keyword>
<dbReference type="Gene3D" id="3.30.379.10">
    <property type="entry name" value="Chitobiase/beta-hexosaminidase domain 2-like"/>
    <property type="match status" value="1"/>
</dbReference>
<name>A0A0N0NPI4_9EURO</name>
<comment type="similarity">
    <text evidence="2">Belongs to the glycosyl hydrolase 20 family.</text>
</comment>
<dbReference type="Pfam" id="PF00728">
    <property type="entry name" value="Glyco_hydro_20"/>
    <property type="match status" value="1"/>
</dbReference>
<dbReference type="InterPro" id="IPR029018">
    <property type="entry name" value="Hex-like_dom2"/>
</dbReference>
<proteinExistence type="inferred from homology"/>
<dbReference type="InterPro" id="IPR052764">
    <property type="entry name" value="GH20_Enzymes"/>
</dbReference>
<dbReference type="PANTHER" id="PTHR43678:SF1">
    <property type="entry name" value="BETA-N-ACETYLHEXOSAMINIDASE"/>
    <property type="match status" value="1"/>
</dbReference>
<dbReference type="InterPro" id="IPR017853">
    <property type="entry name" value="GH"/>
</dbReference>
<dbReference type="GO" id="GO:0004563">
    <property type="term" value="F:beta-N-acetylhexosaminidase activity"/>
    <property type="evidence" value="ECO:0007669"/>
    <property type="project" value="UniProtKB-EC"/>
</dbReference>
<dbReference type="PANTHER" id="PTHR43678">
    <property type="entry name" value="PUTATIVE (AFU_ORTHOLOGUE AFUA_2G00640)-RELATED"/>
    <property type="match status" value="1"/>
</dbReference>
<evidence type="ECO:0000256" key="6">
    <source>
        <dbReference type="PIRSR" id="PIRSR625705-1"/>
    </source>
</evidence>
<dbReference type="PRINTS" id="PR00738">
    <property type="entry name" value="GLHYDRLASE20"/>
</dbReference>
<comment type="caution">
    <text evidence="10">The sequence shown here is derived from an EMBL/GenBank/DDBJ whole genome shotgun (WGS) entry which is preliminary data.</text>
</comment>
<dbReference type="EMBL" id="LFJN01000007">
    <property type="protein sequence ID" value="KPI42579.1"/>
    <property type="molecule type" value="Genomic_DNA"/>
</dbReference>
<feature type="chain" id="PRO_5005856949" description="beta-N-acetylhexosaminidase" evidence="7">
    <location>
        <begin position="18"/>
        <end position="765"/>
    </location>
</feature>
<keyword evidence="5" id="KW-0326">Glycosidase</keyword>
<evidence type="ECO:0000256" key="4">
    <source>
        <dbReference type="ARBA" id="ARBA00022801"/>
    </source>
</evidence>
<organism evidence="10 11">
    <name type="scientific">Cyphellophora attinorum</name>
    <dbReference type="NCBI Taxonomy" id="1664694"/>
    <lineage>
        <taxon>Eukaryota</taxon>
        <taxon>Fungi</taxon>
        <taxon>Dikarya</taxon>
        <taxon>Ascomycota</taxon>
        <taxon>Pezizomycotina</taxon>
        <taxon>Eurotiomycetes</taxon>
        <taxon>Chaetothyriomycetidae</taxon>
        <taxon>Chaetothyriales</taxon>
        <taxon>Cyphellophoraceae</taxon>
        <taxon>Cyphellophora</taxon>
    </lineage>
</organism>
<protein>
    <recommendedName>
        <fullName evidence="3">beta-N-acetylhexosaminidase</fullName>
        <ecNumber evidence="3">3.2.1.52</ecNumber>
    </recommendedName>
</protein>
<dbReference type="GeneID" id="28742093"/>
<feature type="active site" description="Proton donor" evidence="6">
    <location>
        <position position="334"/>
    </location>
</feature>
<gene>
    <name evidence="10" type="ORF">AB675_9659</name>
</gene>
<dbReference type="Gene3D" id="3.20.20.80">
    <property type="entry name" value="Glycosidases"/>
    <property type="match status" value="1"/>
</dbReference>
<evidence type="ECO:0000256" key="3">
    <source>
        <dbReference type="ARBA" id="ARBA00012663"/>
    </source>
</evidence>
<feature type="domain" description="Beta-hexosaminidase bacterial type N-terminal" evidence="9">
    <location>
        <begin position="116"/>
        <end position="155"/>
    </location>
</feature>
<accession>A0A0N0NPI4</accession>
<evidence type="ECO:0000256" key="2">
    <source>
        <dbReference type="ARBA" id="ARBA00006285"/>
    </source>
</evidence>
<dbReference type="CDD" id="cd06564">
    <property type="entry name" value="GH20_DspB_LnbB-like"/>
    <property type="match status" value="1"/>
</dbReference>
<dbReference type="Pfam" id="PF02838">
    <property type="entry name" value="Glyco_hydro_20b"/>
    <property type="match status" value="1"/>
</dbReference>
<sequence length="765" mass="84723">MISFTWLFVGLCVGLQALPPLPATTNSSSSTSTIGFDFVQAQPAVFITQNVAQYRDQDGLTLVPPSGKDFATIFVQELCNMTGQVWSLEVIDEVPANAVGVYLTQLTDGGSDLKYENGSPTEEGYQLDVTEASIVISGTGSRGVWWGTRTVLQELYLSNFTTVAARSTKDAPAYKTRGYMLDAGRKWYSPSFLKDLCTYASFFKMSEFHYHVSDNYPLNRGHNETWQDIYSQFSLRPENPELLDGLIERVNETLSREEYADLELHCANHGIAVIPEIEAPGHCLTITKWKPELALPKRDLLNLSHPDSIPTVKQIWDEFLPWFNVKEIHIGADEYNASLGDVYVGFVNELADYVKTTNNKSVRAWGTPFDSPAGEGLRISPDVIIQHWQHGQSDPLQLVAQGHQVINSEDWWAYTSIKSDHMPILPAKYPQFFNNSRILNFADEEGWQWEPSLFNQVNVTDQLSPNSIQNKGAIMASWNDNGPDASTQLEAYYIWRRGIPIVAARAWSGSRGAKLDPETIDQSIDFLSAHAPGQNLDRTTPSPVNASAPLLTWTAPPSSSNIYHLNKGSKGLNHTLHLKYTGPFTLSGPDTILALDGSGHLIYTSDGIAYPLRSVSATDGFDPGHPGRIWWNGTSSSHEEVVLNTTADCSEEHDIVITTTAIDGSRVWIDGEWAGRFEVFVFGGRNTVFSWNQMAFVAPLDTVEGTGLKALRVWDGVREVDDVRGWNDDGAPVVYTPGSGSSKLRTEGWLMVLIAELLAFVVMAL</sequence>
<comment type="catalytic activity">
    <reaction evidence="1">
        <text>Hydrolysis of terminal non-reducing N-acetyl-D-hexosamine residues in N-acetyl-beta-D-hexosaminides.</text>
        <dbReference type="EC" id="3.2.1.52"/>
    </reaction>
</comment>
<keyword evidence="4" id="KW-0378">Hydrolase</keyword>
<dbReference type="GO" id="GO:0005975">
    <property type="term" value="P:carbohydrate metabolic process"/>
    <property type="evidence" value="ECO:0007669"/>
    <property type="project" value="InterPro"/>
</dbReference>
<dbReference type="InterPro" id="IPR015882">
    <property type="entry name" value="HEX_bac_N"/>
</dbReference>
<evidence type="ECO:0000259" key="8">
    <source>
        <dbReference type="Pfam" id="PF00728"/>
    </source>
</evidence>
<dbReference type="EC" id="3.2.1.52" evidence="3"/>
<reference evidence="10 11" key="1">
    <citation type="submission" date="2015-06" db="EMBL/GenBank/DDBJ databases">
        <title>Draft genome of the ant-associated black yeast Phialophora attae CBS 131958.</title>
        <authorList>
            <person name="Moreno L.F."/>
            <person name="Stielow B.J."/>
            <person name="de Hoog S."/>
            <person name="Vicente V.A."/>
            <person name="Weiss V.A."/>
            <person name="de Vries M."/>
            <person name="Cruz L.M."/>
            <person name="Souza E.M."/>
        </authorList>
    </citation>
    <scope>NUCLEOTIDE SEQUENCE [LARGE SCALE GENOMIC DNA]</scope>
    <source>
        <strain evidence="10 11">CBS 131958</strain>
    </source>
</reference>
<dbReference type="RefSeq" id="XP_018002542.1">
    <property type="nucleotide sequence ID" value="XM_018150213.1"/>
</dbReference>
<evidence type="ECO:0000313" key="11">
    <source>
        <dbReference type="Proteomes" id="UP000038010"/>
    </source>
</evidence>
<keyword evidence="11" id="KW-1185">Reference proteome</keyword>
<evidence type="ECO:0000256" key="7">
    <source>
        <dbReference type="SAM" id="SignalP"/>
    </source>
</evidence>
<dbReference type="VEuPathDB" id="FungiDB:AB675_9659"/>
<dbReference type="Proteomes" id="UP000038010">
    <property type="component" value="Unassembled WGS sequence"/>
</dbReference>